<evidence type="ECO:0000256" key="13">
    <source>
        <dbReference type="SAM" id="MobiDB-lite"/>
    </source>
</evidence>
<dbReference type="Gene3D" id="3.20.70.20">
    <property type="match status" value="1"/>
</dbReference>
<dbReference type="SUPFAM" id="SSF51998">
    <property type="entry name" value="PFL-like glycyl radical enzymes"/>
    <property type="match status" value="1"/>
</dbReference>
<dbReference type="Pfam" id="PF03477">
    <property type="entry name" value="ATP-cone"/>
    <property type="match status" value="1"/>
</dbReference>
<feature type="domain" description="ATP-cone" evidence="14">
    <location>
        <begin position="1"/>
        <end position="92"/>
    </location>
</feature>
<keyword evidence="7 12" id="KW-0560">Oxidoreductase</keyword>
<keyword evidence="8 12" id="KW-0215">Deoxyribonucleotide synthesis</keyword>
<evidence type="ECO:0000256" key="4">
    <source>
        <dbReference type="ARBA" id="ARBA00022533"/>
    </source>
</evidence>
<protein>
    <recommendedName>
        <fullName evidence="3 12">Ribonucleoside-diphosphate reductase</fullName>
        <ecNumber evidence="3 12">1.17.4.1</ecNumber>
    </recommendedName>
</protein>
<dbReference type="SUPFAM" id="SSF48168">
    <property type="entry name" value="R1 subunit of ribonucleotide reductase, N-terminal domain"/>
    <property type="match status" value="1"/>
</dbReference>
<dbReference type="GO" id="GO:0009263">
    <property type="term" value="P:deoxyribonucleotide biosynthetic process"/>
    <property type="evidence" value="ECO:0007669"/>
    <property type="project" value="UniProtKB-KW"/>
</dbReference>
<evidence type="ECO:0000256" key="2">
    <source>
        <dbReference type="ARBA" id="ARBA00011771"/>
    </source>
</evidence>
<evidence type="ECO:0000256" key="1">
    <source>
        <dbReference type="ARBA" id="ARBA00010406"/>
    </source>
</evidence>
<dbReference type="GO" id="GO:0004748">
    <property type="term" value="F:ribonucleoside-diphosphate reductase activity, thioredoxin disulfide as acceptor"/>
    <property type="evidence" value="ECO:0007669"/>
    <property type="project" value="UniProtKB-EC"/>
</dbReference>
<evidence type="ECO:0000259" key="14">
    <source>
        <dbReference type="PROSITE" id="PS51161"/>
    </source>
</evidence>
<dbReference type="Proteomes" id="UP001530377">
    <property type="component" value="Unassembled WGS sequence"/>
</dbReference>
<evidence type="ECO:0000256" key="10">
    <source>
        <dbReference type="ARBA" id="ARBA00047754"/>
    </source>
</evidence>
<dbReference type="InterPro" id="IPR013509">
    <property type="entry name" value="RNR_lsu_N"/>
</dbReference>
<evidence type="ECO:0000313" key="15">
    <source>
        <dbReference type="EMBL" id="KAL3816031.1"/>
    </source>
</evidence>
<dbReference type="PANTHER" id="PTHR11573:SF6">
    <property type="entry name" value="RIBONUCLEOSIDE-DIPHOSPHATE REDUCTASE LARGE SUBUNIT"/>
    <property type="match status" value="1"/>
</dbReference>
<dbReference type="PROSITE" id="PS51161">
    <property type="entry name" value="ATP_CONE"/>
    <property type="match status" value="1"/>
</dbReference>
<dbReference type="InterPro" id="IPR008926">
    <property type="entry name" value="RNR_R1-su_N"/>
</dbReference>
<dbReference type="InterPro" id="IPR039718">
    <property type="entry name" value="Rrm1"/>
</dbReference>
<proteinExistence type="inferred from homology"/>
<evidence type="ECO:0000256" key="3">
    <source>
        <dbReference type="ARBA" id="ARBA00012274"/>
    </source>
</evidence>
<evidence type="ECO:0000256" key="7">
    <source>
        <dbReference type="ARBA" id="ARBA00023002"/>
    </source>
</evidence>
<dbReference type="EC" id="1.17.4.1" evidence="3 12"/>
<dbReference type="CDD" id="cd01679">
    <property type="entry name" value="RNR_I"/>
    <property type="match status" value="1"/>
</dbReference>
<keyword evidence="4" id="KW-0021">Allosteric enzyme</keyword>
<dbReference type="PROSITE" id="PS00089">
    <property type="entry name" value="RIBORED_LARGE"/>
    <property type="match status" value="1"/>
</dbReference>
<accession>A0ABD3RU18</accession>
<feature type="region of interest" description="Disordered" evidence="13">
    <location>
        <begin position="767"/>
        <end position="793"/>
    </location>
</feature>
<evidence type="ECO:0000256" key="8">
    <source>
        <dbReference type="ARBA" id="ARBA00023116"/>
    </source>
</evidence>
<dbReference type="EMBL" id="JALLPB020000168">
    <property type="protein sequence ID" value="KAL3816031.1"/>
    <property type="molecule type" value="Genomic_DNA"/>
</dbReference>
<comment type="catalytic activity">
    <reaction evidence="10 12">
        <text>a 2'-deoxyribonucleoside 5'-diphosphate + [thioredoxin]-disulfide + H2O = a ribonucleoside 5'-diphosphate + [thioredoxin]-dithiol</text>
        <dbReference type="Rhea" id="RHEA:23252"/>
        <dbReference type="Rhea" id="RHEA-COMP:10698"/>
        <dbReference type="Rhea" id="RHEA-COMP:10700"/>
        <dbReference type="ChEBI" id="CHEBI:15377"/>
        <dbReference type="ChEBI" id="CHEBI:29950"/>
        <dbReference type="ChEBI" id="CHEBI:50058"/>
        <dbReference type="ChEBI" id="CHEBI:57930"/>
        <dbReference type="ChEBI" id="CHEBI:73316"/>
        <dbReference type="EC" id="1.17.4.1"/>
    </reaction>
</comment>
<dbReference type="Pfam" id="PF00317">
    <property type="entry name" value="Ribonuc_red_lgN"/>
    <property type="match status" value="1"/>
</dbReference>
<evidence type="ECO:0000256" key="11">
    <source>
        <dbReference type="PROSITE-ProRule" id="PRU00492"/>
    </source>
</evidence>
<gene>
    <name evidence="15" type="ORF">ACHAXA_010336</name>
</gene>
<organism evidence="15 16">
    <name type="scientific">Cyclostephanos tholiformis</name>
    <dbReference type="NCBI Taxonomy" id="382380"/>
    <lineage>
        <taxon>Eukaryota</taxon>
        <taxon>Sar</taxon>
        <taxon>Stramenopiles</taxon>
        <taxon>Ochrophyta</taxon>
        <taxon>Bacillariophyta</taxon>
        <taxon>Coscinodiscophyceae</taxon>
        <taxon>Thalassiosirophycidae</taxon>
        <taxon>Stephanodiscales</taxon>
        <taxon>Stephanodiscaceae</taxon>
        <taxon>Cyclostephanos</taxon>
    </lineage>
</organism>
<dbReference type="InterPro" id="IPR013346">
    <property type="entry name" value="NrdE_NrdA_C"/>
</dbReference>
<dbReference type="NCBIfam" id="TIGR02506">
    <property type="entry name" value="NrdE_NrdA"/>
    <property type="match status" value="1"/>
</dbReference>
<evidence type="ECO:0000256" key="9">
    <source>
        <dbReference type="ARBA" id="ARBA00024942"/>
    </source>
</evidence>
<evidence type="ECO:0000256" key="5">
    <source>
        <dbReference type="ARBA" id="ARBA00022741"/>
    </source>
</evidence>
<reference evidence="15 16" key="1">
    <citation type="submission" date="2024-10" db="EMBL/GenBank/DDBJ databases">
        <title>Updated reference genomes for cyclostephanoid diatoms.</title>
        <authorList>
            <person name="Roberts W.R."/>
            <person name="Alverson A.J."/>
        </authorList>
    </citation>
    <scope>NUCLEOTIDE SEQUENCE [LARGE SCALE GENOMIC DNA]</scope>
    <source>
        <strain evidence="15 16">AJA228-03</strain>
    </source>
</reference>
<evidence type="ECO:0000256" key="6">
    <source>
        <dbReference type="ARBA" id="ARBA00022840"/>
    </source>
</evidence>
<dbReference type="InterPro" id="IPR005144">
    <property type="entry name" value="ATP-cone_dom"/>
</dbReference>
<dbReference type="GO" id="GO:0005524">
    <property type="term" value="F:ATP binding"/>
    <property type="evidence" value="ECO:0007669"/>
    <property type="project" value="UniProtKB-UniRule"/>
</dbReference>
<dbReference type="AlphaFoldDB" id="A0ABD3RU18"/>
<dbReference type="FunFam" id="3.20.70.20:FF:000010">
    <property type="entry name" value="Ribonucleoside-diphosphate reductase"/>
    <property type="match status" value="1"/>
</dbReference>
<comment type="subunit">
    <text evidence="2">Heterodimer of a large and a small subunit.</text>
</comment>
<dbReference type="PRINTS" id="PR01183">
    <property type="entry name" value="RIBORDTASEM1"/>
</dbReference>
<comment type="function">
    <text evidence="9 12">Provides the precursors necessary for DNA synthesis. Catalyzes the biosynthesis of deoxyribonucleotides from the corresponding ribonucleotides.</text>
</comment>
<dbReference type="GO" id="GO:0005971">
    <property type="term" value="C:ribonucleoside-diphosphate reductase complex"/>
    <property type="evidence" value="ECO:0007669"/>
    <property type="project" value="UniProtKB-ARBA"/>
</dbReference>
<keyword evidence="5 11" id="KW-0547">Nucleotide-binding</keyword>
<comment type="caution">
    <text evidence="15">The sequence shown here is derived from an EMBL/GenBank/DDBJ whole genome shotgun (WGS) entry which is preliminary data.</text>
</comment>
<evidence type="ECO:0000256" key="12">
    <source>
        <dbReference type="RuleBase" id="RU003410"/>
    </source>
</evidence>
<evidence type="ECO:0000313" key="16">
    <source>
        <dbReference type="Proteomes" id="UP001530377"/>
    </source>
</evidence>
<comment type="similarity">
    <text evidence="1 12">Belongs to the ribonucleoside diphosphate reductase large chain family.</text>
</comment>
<dbReference type="PANTHER" id="PTHR11573">
    <property type="entry name" value="RIBONUCLEOSIDE-DIPHOSPHATE REDUCTASE LARGE CHAIN"/>
    <property type="match status" value="1"/>
</dbReference>
<keyword evidence="16" id="KW-1185">Reference proteome</keyword>
<dbReference type="InterPro" id="IPR000788">
    <property type="entry name" value="RNR_lg_C"/>
</dbReference>
<sequence length="816" mass="91534">MYVVKRNGKQQSCQFDKIQSRISKLCYGLDQKFVNEAIISQKVIQGVYPGVTTTELDELAAQTAASFATQHPDYAVLAARIEVSNLHKETEKSFSKVMSAFRHYKHPKTGEPAPLVSQEVYDVTMANKDRLDGAVLHDRDFEFDYFGFKTLEKSYLLKIDGHIAERPQHMLMRVAVGIHLDDIDRVLETYNLLSQKFFTHATPTLFNAGTPNPQMSSCFLTCVKEDSIDGIYDTLKNCAIISKYAGGIGMSISNVRASQSYIRGTNGTSNGIVPMLRVFNNTARYVDQGGGKRKGSIAAYIEPWHADIFAFLDLRKNHGNEMDRARDLFYALWIPDLFMERVQSNGTWTLMCPNECKGLDSTWGPEFKALYERYESEGKGRKTIKAQQLWFAILDSQVETGTPYMLYKDHCNSKSNQQNLGTIRCSNLCTEIVEYTAPDEIAVCNLASISLSKFVTPADNFGGAGHFDLDNLRYIAKVVTKNLNRVIDRNYYPVEEARRSNMRHRPIGIGVQGLADAFQMMKMPFESEAARALNKDIFETIYYGACEASMELAAEEGPYESYAGSPASMGKLQFDLWNVTPSDRWDWAGLKAKIAEHGMRNSLLLAPMPTASTAQILGNNESTEPFTSNMYNRRVLAGEFTVVNKHLLRDLTSNGYWTERVRNKIIADGGSVQNIAELPKEVRDVYKTVWEIPQRAIIDMAADRGAFICQSQSMNVHIGEPSTSKLTSMHFYAWKIGLKTGMYYLRTRPKADAIQFTVNQEMLAETNGTAVRQPQDASPRKSPTSASADVSKTSLSPKFAALQMKDEEEECLNCGA</sequence>
<keyword evidence="6 11" id="KW-0067">ATP-binding</keyword>
<dbReference type="Pfam" id="PF02867">
    <property type="entry name" value="Ribonuc_red_lgC"/>
    <property type="match status" value="1"/>
</dbReference>
<name>A0ABD3RU18_9STRA</name>